<evidence type="ECO:0000313" key="2">
    <source>
        <dbReference type="EMBL" id="MBK1617712.1"/>
    </source>
</evidence>
<reference evidence="2 3" key="1">
    <citation type="journal article" date="2020" name="Microorganisms">
        <title>Osmotic Adaptation and Compatible Solute Biosynthesis of Phototrophic Bacteria as Revealed from Genome Analyses.</title>
        <authorList>
            <person name="Imhoff J.F."/>
            <person name="Rahn T."/>
            <person name="Kunzel S."/>
            <person name="Keller A."/>
            <person name="Neulinger S.C."/>
        </authorList>
    </citation>
    <scope>NUCLEOTIDE SEQUENCE [LARGE SCALE GENOMIC DNA]</scope>
    <source>
        <strain evidence="2 3">DSM 25653</strain>
    </source>
</reference>
<feature type="chain" id="PRO_5040845013" evidence="1">
    <location>
        <begin position="20"/>
        <end position="326"/>
    </location>
</feature>
<comment type="caution">
    <text evidence="2">The sequence shown here is derived from an EMBL/GenBank/DDBJ whole genome shotgun (WGS) entry which is preliminary data.</text>
</comment>
<dbReference type="RefSeq" id="WP_200239815.1">
    <property type="nucleotide sequence ID" value="NZ_NRRY01000004.1"/>
</dbReference>
<protein>
    <submittedName>
        <fullName evidence="2">Uncharacterized protein</fullName>
    </submittedName>
</protein>
<feature type="signal peptide" evidence="1">
    <location>
        <begin position="1"/>
        <end position="19"/>
    </location>
</feature>
<dbReference type="AlphaFoldDB" id="A0A9X0W636"/>
<keyword evidence="3" id="KW-1185">Reference proteome</keyword>
<sequence>MIKQTKLAASITVALGASAIATGAAVAGTGFWPHVVYSPSVTTVVSVINQNQSGDDLHYVLYYKDATDNTAACQEVNVFKPTSPNDIQTIDLGAVFGSTTKGVLFNDPSVNNDWDADPRTFALAQAAGQNPLRGYLLVDNSGTTATDVSGDALVLEYTNGATWGYKAEESFNSDFRNSGLTIGIDDVSQVSIKPFAEINTSFMVTPVSANMGALDGTGGDDSVTLRMRVQANGITGVMYDRDENPVSGAAEAPVVCVGRVNATELVGAGAQTFLPDGGWSNLEILPNAAGIVAGTTGAVVYQLEYGSGTFNGETMSGTFNNSFELK</sequence>
<accession>A0A9X0W636</accession>
<keyword evidence="1" id="KW-0732">Signal</keyword>
<proteinExistence type="predicted"/>
<organism evidence="2 3">
    <name type="scientific">Lamprobacter modestohalophilus</name>
    <dbReference type="NCBI Taxonomy" id="1064514"/>
    <lineage>
        <taxon>Bacteria</taxon>
        <taxon>Pseudomonadati</taxon>
        <taxon>Pseudomonadota</taxon>
        <taxon>Gammaproteobacteria</taxon>
        <taxon>Chromatiales</taxon>
        <taxon>Chromatiaceae</taxon>
        <taxon>Lamprobacter</taxon>
    </lineage>
</organism>
<dbReference type="EMBL" id="NRRY01000004">
    <property type="protein sequence ID" value="MBK1617712.1"/>
    <property type="molecule type" value="Genomic_DNA"/>
</dbReference>
<name>A0A9X0W636_9GAMM</name>
<dbReference type="Proteomes" id="UP001138768">
    <property type="component" value="Unassembled WGS sequence"/>
</dbReference>
<evidence type="ECO:0000313" key="3">
    <source>
        <dbReference type="Proteomes" id="UP001138768"/>
    </source>
</evidence>
<gene>
    <name evidence="2" type="ORF">CKO42_04435</name>
</gene>
<evidence type="ECO:0000256" key="1">
    <source>
        <dbReference type="SAM" id="SignalP"/>
    </source>
</evidence>